<protein>
    <submittedName>
        <fullName evidence="1">Uncharacterized protein</fullName>
    </submittedName>
</protein>
<evidence type="ECO:0000313" key="1">
    <source>
        <dbReference type="EMBL" id="KAK8758230.1"/>
    </source>
</evidence>
<dbReference type="EMBL" id="JARKHS020034333">
    <property type="protein sequence ID" value="KAK8758230.1"/>
    <property type="molecule type" value="Genomic_DNA"/>
</dbReference>
<dbReference type="AlphaFoldDB" id="A0AAQ4D6Z0"/>
<organism evidence="1 2">
    <name type="scientific">Amblyomma americanum</name>
    <name type="common">Lone star tick</name>
    <dbReference type="NCBI Taxonomy" id="6943"/>
    <lineage>
        <taxon>Eukaryota</taxon>
        <taxon>Metazoa</taxon>
        <taxon>Ecdysozoa</taxon>
        <taxon>Arthropoda</taxon>
        <taxon>Chelicerata</taxon>
        <taxon>Arachnida</taxon>
        <taxon>Acari</taxon>
        <taxon>Parasitiformes</taxon>
        <taxon>Ixodida</taxon>
        <taxon>Ixodoidea</taxon>
        <taxon>Ixodidae</taxon>
        <taxon>Amblyomminae</taxon>
        <taxon>Amblyomma</taxon>
    </lineage>
</organism>
<dbReference type="Proteomes" id="UP001321473">
    <property type="component" value="Unassembled WGS sequence"/>
</dbReference>
<reference evidence="1 2" key="1">
    <citation type="journal article" date="2023" name="Arcadia Sci">
        <title>De novo assembly of a long-read Amblyomma americanum tick genome.</title>
        <authorList>
            <person name="Chou S."/>
            <person name="Poskanzer K.E."/>
            <person name="Rollins M."/>
            <person name="Thuy-Boun P.S."/>
        </authorList>
    </citation>
    <scope>NUCLEOTIDE SEQUENCE [LARGE SCALE GENOMIC DNA]</scope>
    <source>
        <strain evidence="1">F_SG_1</strain>
        <tissue evidence="1">Salivary glands</tissue>
    </source>
</reference>
<comment type="caution">
    <text evidence="1">The sequence shown here is derived from an EMBL/GenBank/DDBJ whole genome shotgun (WGS) entry which is preliminary data.</text>
</comment>
<accession>A0AAQ4D6Z0</accession>
<sequence>MQCCTAFCASTAKAKPEREGGRKLERRRRITRVEVAHYPRHRDKCSSNSFSCIALAAEPHKDDREYSRSFAVSLNCV</sequence>
<keyword evidence="2" id="KW-1185">Reference proteome</keyword>
<name>A0AAQ4D6Z0_AMBAM</name>
<proteinExistence type="predicted"/>
<evidence type="ECO:0000313" key="2">
    <source>
        <dbReference type="Proteomes" id="UP001321473"/>
    </source>
</evidence>
<gene>
    <name evidence="1" type="ORF">V5799_004138</name>
</gene>